<protein>
    <submittedName>
        <fullName evidence="1">Uncharacterized protein</fullName>
    </submittedName>
</protein>
<dbReference type="Gramene" id="EOY00362">
    <property type="protein sequence ID" value="EOY00362"/>
    <property type="gene ID" value="TCM_010211"/>
</dbReference>
<dbReference type="AlphaFoldDB" id="A0A061E7M3"/>
<dbReference type="InParanoid" id="A0A061E7M3"/>
<evidence type="ECO:0000313" key="2">
    <source>
        <dbReference type="Proteomes" id="UP000026915"/>
    </source>
</evidence>
<gene>
    <name evidence="1" type="ORF">TCM_010211</name>
</gene>
<dbReference type="HOGENOM" id="CLU_2659473_0_0_1"/>
<accession>A0A061E7M3</accession>
<proteinExistence type="predicted"/>
<evidence type="ECO:0000313" key="1">
    <source>
        <dbReference type="EMBL" id="EOY00362.1"/>
    </source>
</evidence>
<dbReference type="Proteomes" id="UP000026915">
    <property type="component" value="Chromosome 2"/>
</dbReference>
<reference evidence="1 2" key="1">
    <citation type="journal article" date="2013" name="Genome Biol.">
        <title>The genome sequence of the most widely cultivated cacao type and its use to identify candidate genes regulating pod color.</title>
        <authorList>
            <person name="Motamayor J.C."/>
            <person name="Mockaitis K."/>
            <person name="Schmutz J."/>
            <person name="Haiminen N."/>
            <person name="Iii D.L."/>
            <person name="Cornejo O."/>
            <person name="Findley S.D."/>
            <person name="Zheng P."/>
            <person name="Utro F."/>
            <person name="Royaert S."/>
            <person name="Saski C."/>
            <person name="Jenkins J."/>
            <person name="Podicheti R."/>
            <person name="Zhao M."/>
            <person name="Scheffler B.E."/>
            <person name="Stack J.C."/>
            <person name="Feltus F.A."/>
            <person name="Mustiga G.M."/>
            <person name="Amores F."/>
            <person name="Phillips W."/>
            <person name="Marelli J.P."/>
            <person name="May G.D."/>
            <person name="Shapiro H."/>
            <person name="Ma J."/>
            <person name="Bustamante C.D."/>
            <person name="Schnell R.J."/>
            <person name="Main D."/>
            <person name="Gilbert D."/>
            <person name="Parida L."/>
            <person name="Kuhn D.N."/>
        </authorList>
    </citation>
    <scope>NUCLEOTIDE SEQUENCE [LARGE SCALE GENOMIC DNA]</scope>
    <source>
        <strain evidence="2">cv. Matina 1-6</strain>
    </source>
</reference>
<name>A0A061E7M3_THECC</name>
<organism evidence="1 2">
    <name type="scientific">Theobroma cacao</name>
    <name type="common">Cacao</name>
    <name type="synonym">Cocoa</name>
    <dbReference type="NCBI Taxonomy" id="3641"/>
    <lineage>
        <taxon>Eukaryota</taxon>
        <taxon>Viridiplantae</taxon>
        <taxon>Streptophyta</taxon>
        <taxon>Embryophyta</taxon>
        <taxon>Tracheophyta</taxon>
        <taxon>Spermatophyta</taxon>
        <taxon>Magnoliopsida</taxon>
        <taxon>eudicotyledons</taxon>
        <taxon>Gunneridae</taxon>
        <taxon>Pentapetalae</taxon>
        <taxon>rosids</taxon>
        <taxon>malvids</taxon>
        <taxon>Malvales</taxon>
        <taxon>Malvaceae</taxon>
        <taxon>Byttnerioideae</taxon>
        <taxon>Theobroma</taxon>
    </lineage>
</organism>
<dbReference type="EMBL" id="CM001880">
    <property type="protein sequence ID" value="EOY00362.1"/>
    <property type="molecule type" value="Genomic_DNA"/>
</dbReference>
<sequence length="76" mass="8743">MAVDDYEAKFNRLSKFVIYLAFDYESRARRFENDLNAHICKALAPLHLASYDELVGRGEILRFCMEGDFGDNVGFS</sequence>
<keyword evidence="2" id="KW-1185">Reference proteome</keyword>